<feature type="region of interest" description="Disordered" evidence="2">
    <location>
        <begin position="494"/>
        <end position="519"/>
    </location>
</feature>
<gene>
    <name evidence="3" type="ORF">CHLNCDRAFT_141129</name>
</gene>
<feature type="repeat" description="ARM" evidence="1">
    <location>
        <begin position="47"/>
        <end position="79"/>
    </location>
</feature>
<dbReference type="AlphaFoldDB" id="E1ZS68"/>
<dbReference type="Proteomes" id="UP000008141">
    <property type="component" value="Unassembled WGS sequence"/>
</dbReference>
<dbReference type="PANTHER" id="PTHR46241">
    <property type="entry name" value="ARMADILLO REPEAT-CONTAINING PROTEIN 4 ARMC4"/>
    <property type="match status" value="1"/>
</dbReference>
<dbReference type="PROSITE" id="PS50176">
    <property type="entry name" value="ARM_REPEAT"/>
    <property type="match status" value="3"/>
</dbReference>
<feature type="compositionally biased region" description="Low complexity" evidence="2">
    <location>
        <begin position="272"/>
        <end position="292"/>
    </location>
</feature>
<dbReference type="InterPro" id="IPR011989">
    <property type="entry name" value="ARM-like"/>
</dbReference>
<evidence type="ECO:0000313" key="3">
    <source>
        <dbReference type="EMBL" id="EFN51362.1"/>
    </source>
</evidence>
<evidence type="ECO:0000256" key="2">
    <source>
        <dbReference type="SAM" id="MobiDB-lite"/>
    </source>
</evidence>
<dbReference type="PANTHER" id="PTHR46241:SF1">
    <property type="entry name" value="OUTER DYNEIN ARM-DOCKING COMPLEX SUBUNIT 2"/>
    <property type="match status" value="1"/>
</dbReference>
<evidence type="ECO:0000313" key="4">
    <source>
        <dbReference type="Proteomes" id="UP000008141"/>
    </source>
</evidence>
<feature type="repeat" description="ARM" evidence="1">
    <location>
        <begin position="132"/>
        <end position="175"/>
    </location>
</feature>
<sequence length="519" mass="53352">MASATYIAALLTRLRSGDGRQAVQAARTLVDLCVDSDDNRAAIVAAGGIPALAKLIRSSDASEDFLQAAARLLHNLSAHSPANAIAAVGGIPAVVQLLRSTDSEELQIAAAQALGCLSVDNPGNKAAIGAAGAIPLLVQLLRSTASEEVQVNAAKALGYLSVDSPDSSAAIAAAGGIAALQQLLYGTPSEADARQHSSPFRQLNLSRVGEDARAAPVAPNQRPALRNFAQLRKAQREQHLSVPSRAADVPAAAAGEQTRRRQPARPQREDGPAGLLPADPGPANTAAAGAPAAAAPLMWKDADEHPQVPAGGAADGLASGMADLRIARGMTKAERQQQPAQSSSRQAVTISRSWVQTGPEAPAGLGADATYQQLQQPRQAPQLLSQQRALAAAAGEAAGGAAGIGAAVLAQGERQSAAYWNAMRGASWTEVGWQNILPVRLDGQKDPSTHLVLAEVVRGGDEDSTDLRFSMKAQGAALVACLTCGRVRGERWQPVKPSRCRQAPSAALPAAEVEGRGGS</sequence>
<dbReference type="EMBL" id="GL433865">
    <property type="protein sequence ID" value="EFN51362.1"/>
    <property type="molecule type" value="Genomic_DNA"/>
</dbReference>
<dbReference type="RefSeq" id="XP_005843464.1">
    <property type="nucleotide sequence ID" value="XM_005843402.1"/>
</dbReference>
<name>E1ZS68_CHLVA</name>
<accession>E1ZS68</accession>
<dbReference type="eggNOG" id="KOG0167">
    <property type="taxonomic scope" value="Eukaryota"/>
</dbReference>
<feature type="region of interest" description="Disordered" evidence="2">
    <location>
        <begin position="190"/>
        <end position="292"/>
    </location>
</feature>
<feature type="compositionally biased region" description="Polar residues" evidence="2">
    <location>
        <begin position="196"/>
        <end position="205"/>
    </location>
</feature>
<proteinExistence type="predicted"/>
<dbReference type="Pfam" id="PF00514">
    <property type="entry name" value="Arm"/>
    <property type="match status" value="2"/>
</dbReference>
<dbReference type="Gene3D" id="1.25.10.10">
    <property type="entry name" value="Leucine-rich Repeat Variant"/>
    <property type="match status" value="2"/>
</dbReference>
<dbReference type="InterPro" id="IPR000225">
    <property type="entry name" value="Armadillo"/>
</dbReference>
<reference evidence="3 4" key="1">
    <citation type="journal article" date="2010" name="Plant Cell">
        <title>The Chlorella variabilis NC64A genome reveals adaptation to photosymbiosis, coevolution with viruses, and cryptic sex.</title>
        <authorList>
            <person name="Blanc G."/>
            <person name="Duncan G."/>
            <person name="Agarkova I."/>
            <person name="Borodovsky M."/>
            <person name="Gurnon J."/>
            <person name="Kuo A."/>
            <person name="Lindquist E."/>
            <person name="Lucas S."/>
            <person name="Pangilinan J."/>
            <person name="Polle J."/>
            <person name="Salamov A."/>
            <person name="Terry A."/>
            <person name="Yamada T."/>
            <person name="Dunigan D.D."/>
            <person name="Grigoriev I.V."/>
            <person name="Claverie J.M."/>
            <person name="Van Etten J.L."/>
        </authorList>
    </citation>
    <scope>NUCLEOTIDE SEQUENCE [LARGE SCALE GENOMIC DNA]</scope>
    <source>
        <strain evidence="3 4">NC64A</strain>
    </source>
</reference>
<protein>
    <recommendedName>
        <fullName evidence="5">Armadillo repeat-containing domain-containing protein</fullName>
    </recommendedName>
</protein>
<dbReference type="InterPro" id="IPR016024">
    <property type="entry name" value="ARM-type_fold"/>
</dbReference>
<feature type="region of interest" description="Disordered" evidence="2">
    <location>
        <begin position="330"/>
        <end position="349"/>
    </location>
</feature>
<keyword evidence="4" id="KW-1185">Reference proteome</keyword>
<feature type="compositionally biased region" description="Low complexity" evidence="2">
    <location>
        <begin position="336"/>
        <end position="347"/>
    </location>
</feature>
<evidence type="ECO:0008006" key="5">
    <source>
        <dbReference type="Google" id="ProtNLM"/>
    </source>
</evidence>
<dbReference type="KEGG" id="cvr:CHLNCDRAFT_141129"/>
<feature type="repeat" description="ARM" evidence="1">
    <location>
        <begin position="89"/>
        <end position="132"/>
    </location>
</feature>
<evidence type="ECO:0000256" key="1">
    <source>
        <dbReference type="PROSITE-ProRule" id="PRU00259"/>
    </source>
</evidence>
<dbReference type="GeneID" id="17350779"/>
<dbReference type="SUPFAM" id="SSF48371">
    <property type="entry name" value="ARM repeat"/>
    <property type="match status" value="1"/>
</dbReference>
<dbReference type="InParanoid" id="E1ZS68"/>
<organism evidence="4">
    <name type="scientific">Chlorella variabilis</name>
    <name type="common">Green alga</name>
    <dbReference type="NCBI Taxonomy" id="554065"/>
    <lineage>
        <taxon>Eukaryota</taxon>
        <taxon>Viridiplantae</taxon>
        <taxon>Chlorophyta</taxon>
        <taxon>core chlorophytes</taxon>
        <taxon>Trebouxiophyceae</taxon>
        <taxon>Chlorellales</taxon>
        <taxon>Chlorellaceae</taxon>
        <taxon>Chlorella clade</taxon>
        <taxon>Chlorella</taxon>
    </lineage>
</organism>
<dbReference type="SMART" id="SM00185">
    <property type="entry name" value="ARM"/>
    <property type="match status" value="3"/>
</dbReference>